<protein>
    <submittedName>
        <fullName evidence="4">Glycosyltransferase</fullName>
        <ecNumber evidence="4">2.4.-.-</ecNumber>
    </submittedName>
</protein>
<dbReference type="RefSeq" id="WP_327600643.1">
    <property type="nucleotide sequence ID" value="NZ_JAYXHS010000004.1"/>
</dbReference>
<gene>
    <name evidence="4" type="ORF">VVD49_18190</name>
</gene>
<dbReference type="Pfam" id="PF13439">
    <property type="entry name" value="Glyco_transf_4"/>
    <property type="match status" value="1"/>
</dbReference>
<name>A0ABU6K6Z2_9RHOO</name>
<evidence type="ECO:0000256" key="2">
    <source>
        <dbReference type="ARBA" id="ARBA00022679"/>
    </source>
</evidence>
<keyword evidence="1 4" id="KW-0328">Glycosyltransferase</keyword>
<dbReference type="Gene3D" id="3.40.50.2000">
    <property type="entry name" value="Glycogen Phosphorylase B"/>
    <property type="match status" value="2"/>
</dbReference>
<evidence type="ECO:0000259" key="3">
    <source>
        <dbReference type="Pfam" id="PF13439"/>
    </source>
</evidence>
<dbReference type="Pfam" id="PF13692">
    <property type="entry name" value="Glyco_trans_1_4"/>
    <property type="match status" value="1"/>
</dbReference>
<dbReference type="SUPFAM" id="SSF53756">
    <property type="entry name" value="UDP-Glycosyltransferase/glycogen phosphorylase"/>
    <property type="match status" value="1"/>
</dbReference>
<dbReference type="PANTHER" id="PTHR12526:SF510">
    <property type="entry name" value="D-INOSITOL 3-PHOSPHATE GLYCOSYLTRANSFERASE"/>
    <property type="match status" value="1"/>
</dbReference>
<accession>A0ABU6K6Z2</accession>
<dbReference type="EMBL" id="JAYXHS010000004">
    <property type="protein sequence ID" value="MEC5387669.1"/>
    <property type="molecule type" value="Genomic_DNA"/>
</dbReference>
<proteinExistence type="predicted"/>
<evidence type="ECO:0000313" key="4">
    <source>
        <dbReference type="EMBL" id="MEC5387669.1"/>
    </source>
</evidence>
<dbReference type="CDD" id="cd03811">
    <property type="entry name" value="GT4_GT28_WabH-like"/>
    <property type="match status" value="1"/>
</dbReference>
<comment type="caution">
    <text evidence="4">The sequence shown here is derived from an EMBL/GenBank/DDBJ whole genome shotgun (WGS) entry which is preliminary data.</text>
</comment>
<keyword evidence="5" id="KW-1185">Reference proteome</keyword>
<evidence type="ECO:0000313" key="5">
    <source>
        <dbReference type="Proteomes" id="UP001331561"/>
    </source>
</evidence>
<dbReference type="InterPro" id="IPR028098">
    <property type="entry name" value="Glyco_trans_4-like_N"/>
</dbReference>
<feature type="domain" description="Glycosyltransferase subfamily 4-like N-terminal" evidence="3">
    <location>
        <begin position="13"/>
        <end position="168"/>
    </location>
</feature>
<evidence type="ECO:0000256" key="1">
    <source>
        <dbReference type="ARBA" id="ARBA00022676"/>
    </source>
</evidence>
<keyword evidence="2 4" id="KW-0808">Transferase</keyword>
<dbReference type="Proteomes" id="UP001331561">
    <property type="component" value="Unassembled WGS sequence"/>
</dbReference>
<organism evidence="4 5">
    <name type="scientific">Uliginosibacterium silvisoli</name>
    <dbReference type="NCBI Taxonomy" id="3114758"/>
    <lineage>
        <taxon>Bacteria</taxon>
        <taxon>Pseudomonadati</taxon>
        <taxon>Pseudomonadota</taxon>
        <taxon>Betaproteobacteria</taxon>
        <taxon>Rhodocyclales</taxon>
        <taxon>Zoogloeaceae</taxon>
        <taxon>Uliginosibacterium</taxon>
    </lineage>
</organism>
<dbReference type="GO" id="GO:0016757">
    <property type="term" value="F:glycosyltransferase activity"/>
    <property type="evidence" value="ECO:0007669"/>
    <property type="project" value="UniProtKB-KW"/>
</dbReference>
<sequence length="374" mass="41145">MRILVVIPTVFGGGAEQVAAILAREWSGAHEVRVLAWQGPGESLDFGVPVRFANLGVQQGLARKLRNVWRRVCLVRQEMQRFRPEVVMAFMDEAGMPCVLAAATRGELSRLIVSVHHNPQWMPRWRRILLGLFYRFPAAVVAVSRGVRDELVGALHLQPKRLRHIPNPLVTRVVPVEAQSLDVANGLDDRMPNGFLLAVGRIDRYTKGLDVLIAAYASLPTPRPGLVIVGDGPDRKLVEEDARRAGVEHEVLFTGWLTDPRPFYRRAALFVLASRYEGWSNVLMEAMGEGCPVVATRCPYGPPEILGEDLAHLLVAPDDVAALAQGIQMASALGRAEREALSLALRERVQCFAADKVAAQWIDLAGTLQGRAST</sequence>
<dbReference type="EC" id="2.4.-.-" evidence="4"/>
<reference evidence="4 5" key="1">
    <citation type="submission" date="2024-01" db="EMBL/GenBank/DDBJ databases">
        <title>Uliginosibacterium soil sp. nov.</title>
        <authorList>
            <person name="Lv Y."/>
        </authorList>
    </citation>
    <scope>NUCLEOTIDE SEQUENCE [LARGE SCALE GENOMIC DNA]</scope>
    <source>
        <strain evidence="4 5">H3</strain>
    </source>
</reference>
<dbReference type="PANTHER" id="PTHR12526">
    <property type="entry name" value="GLYCOSYLTRANSFERASE"/>
    <property type="match status" value="1"/>
</dbReference>